<feature type="domain" description="UvrC family homology region profile" evidence="5">
    <location>
        <begin position="222"/>
        <end position="377"/>
    </location>
</feature>
<dbReference type="PROSITE" id="PS50165">
    <property type="entry name" value="UVRC"/>
    <property type="match status" value="1"/>
</dbReference>
<proteinExistence type="predicted"/>
<sequence>MAEDKGKIEQIREQIRQFPTAPGLYFMRDSKDAVLYIGKAKNLRSRVSSYFLPSSDIHSSRGPKIAEMLEQVCSVSFLETESEVDAILQEARLIKDIRPPYNTNLLDDKTFPYLQITTYEDFPGVYITRNPGEKRCRLFGPFTAIRELRGVLVLLQKIFKFRTCRLEISENDEKRRFFRPCLLHSINQCTAPCAARISKEEYREIIEELTRFLRSKRSVVLRELKEKMQKASSELRFEEAAEYRDKINLISKLESRGTVSENVQPELFVHNLSAANQKLAEMLGSADPIRTIEGFDIAHLGGSETVGSLVKFIDGSPFKHGYRRFKIKTVEGIDDYASMQEVIRRRYKRALDGRELLPDMLLIDGGLGQLHAVENVLNEFEGQKPYLASLAKKEEIIYVSGKDKPLRLPANSPVRKLFQYIRDESHRFAQHYHHILRRKAFLEEAENKAKKSRTKREKKSTNKPEE</sequence>
<dbReference type="Proteomes" id="UP000193334">
    <property type="component" value="Chromosome"/>
</dbReference>
<dbReference type="EMBL" id="CP021023">
    <property type="protein sequence ID" value="ARN57430.1"/>
    <property type="molecule type" value="Genomic_DNA"/>
</dbReference>
<dbReference type="SUPFAM" id="SSF82771">
    <property type="entry name" value="GIY-YIG endonuclease"/>
    <property type="match status" value="1"/>
</dbReference>
<feature type="region of interest" description="Disordered" evidence="2">
    <location>
        <begin position="446"/>
        <end position="466"/>
    </location>
</feature>
<dbReference type="Pfam" id="PF08459">
    <property type="entry name" value="UvrC_RNaseH_dom"/>
    <property type="match status" value="1"/>
</dbReference>
<dbReference type="InterPro" id="IPR001943">
    <property type="entry name" value="UVR_dom"/>
</dbReference>
<dbReference type="SUPFAM" id="SSF46600">
    <property type="entry name" value="C-terminal UvrC-binding domain of UvrB"/>
    <property type="match status" value="1"/>
</dbReference>
<dbReference type="STRING" id="1941349.STSP1_01837"/>
<dbReference type="InterPro" id="IPR000305">
    <property type="entry name" value="GIY-YIG_endonuc"/>
</dbReference>
<gene>
    <name evidence="6" type="primary">uvrC</name>
    <name evidence="6" type="ORF">STSP1_01837</name>
</gene>
<organism evidence="6 7">
    <name type="scientific">Sedimentisphaera salicampi</name>
    <dbReference type="NCBI Taxonomy" id="1941349"/>
    <lineage>
        <taxon>Bacteria</taxon>
        <taxon>Pseudomonadati</taxon>
        <taxon>Planctomycetota</taxon>
        <taxon>Phycisphaerae</taxon>
        <taxon>Sedimentisphaerales</taxon>
        <taxon>Sedimentisphaeraceae</taxon>
        <taxon>Sedimentisphaera</taxon>
    </lineage>
</organism>
<dbReference type="InterPro" id="IPR036876">
    <property type="entry name" value="UVR_dom_sf"/>
</dbReference>
<dbReference type="SMART" id="SM00465">
    <property type="entry name" value="GIYc"/>
    <property type="match status" value="1"/>
</dbReference>
<name>A0A1W6LNP7_9BACT</name>
<evidence type="ECO:0000259" key="4">
    <source>
        <dbReference type="PROSITE" id="PS50164"/>
    </source>
</evidence>
<dbReference type="Gene3D" id="3.30.420.340">
    <property type="entry name" value="UvrC, RNAse H endonuclease domain"/>
    <property type="match status" value="1"/>
</dbReference>
<keyword evidence="1" id="KW-0742">SOS response</keyword>
<dbReference type="AlphaFoldDB" id="A0A1W6LNP7"/>
<dbReference type="CDD" id="cd10434">
    <property type="entry name" value="GIY-YIG_UvrC_Cho"/>
    <property type="match status" value="1"/>
</dbReference>
<evidence type="ECO:0000259" key="5">
    <source>
        <dbReference type="PROSITE" id="PS50165"/>
    </source>
</evidence>
<feature type="domain" description="UVR" evidence="3">
    <location>
        <begin position="218"/>
        <end position="253"/>
    </location>
</feature>
<dbReference type="KEGG" id="pbp:STSP1_01837"/>
<dbReference type="PROSITE" id="PS50164">
    <property type="entry name" value="GIY_YIG"/>
    <property type="match status" value="1"/>
</dbReference>
<dbReference type="PROSITE" id="PS50151">
    <property type="entry name" value="UVR"/>
    <property type="match status" value="1"/>
</dbReference>
<evidence type="ECO:0000313" key="7">
    <source>
        <dbReference type="Proteomes" id="UP000193334"/>
    </source>
</evidence>
<accession>A0A1W6LNP7</accession>
<keyword evidence="7" id="KW-1185">Reference proteome</keyword>
<reference evidence="7" key="1">
    <citation type="submission" date="2017-04" db="EMBL/GenBank/DDBJ databases">
        <title>Comparative genomics and description of representatives of a novel lineage of planctomycetes thriving in anoxic sediments.</title>
        <authorList>
            <person name="Spring S."/>
            <person name="Bunk B."/>
            <person name="Sproer C."/>
        </authorList>
    </citation>
    <scope>NUCLEOTIDE SEQUENCE [LARGE SCALE GENOMIC DNA]</scope>
    <source>
        <strain evidence="7">ST-PulAB-D4</strain>
    </source>
</reference>
<feature type="domain" description="GIY-YIG" evidence="4">
    <location>
        <begin position="20"/>
        <end position="103"/>
    </location>
</feature>
<protein>
    <submittedName>
        <fullName evidence="6">Excinuclease ABC subunit C</fullName>
    </submittedName>
</protein>
<dbReference type="InterPro" id="IPR001162">
    <property type="entry name" value="UvrC_RNase_H_dom"/>
</dbReference>
<evidence type="ECO:0000313" key="6">
    <source>
        <dbReference type="EMBL" id="ARN57430.1"/>
    </source>
</evidence>
<keyword evidence="1" id="KW-0227">DNA damage</keyword>
<dbReference type="Gene3D" id="3.40.1440.10">
    <property type="entry name" value="GIY-YIG endonuclease"/>
    <property type="match status" value="1"/>
</dbReference>
<dbReference type="GO" id="GO:0006289">
    <property type="term" value="P:nucleotide-excision repair"/>
    <property type="evidence" value="ECO:0007669"/>
    <property type="project" value="InterPro"/>
</dbReference>
<dbReference type="GO" id="GO:0009432">
    <property type="term" value="P:SOS response"/>
    <property type="evidence" value="ECO:0007669"/>
    <property type="project" value="UniProtKB-KW"/>
</dbReference>
<dbReference type="InterPro" id="IPR038476">
    <property type="entry name" value="UvrC_RNase_H_dom_sf"/>
</dbReference>
<evidence type="ECO:0000256" key="1">
    <source>
        <dbReference type="ARBA" id="ARBA00023236"/>
    </source>
</evidence>
<dbReference type="GO" id="GO:0009380">
    <property type="term" value="C:excinuclease repair complex"/>
    <property type="evidence" value="ECO:0007669"/>
    <property type="project" value="TreeGrafter"/>
</dbReference>
<dbReference type="Gene3D" id="4.10.860.10">
    <property type="entry name" value="UVR domain"/>
    <property type="match status" value="1"/>
</dbReference>
<dbReference type="GO" id="GO:0009381">
    <property type="term" value="F:excinuclease ABC activity"/>
    <property type="evidence" value="ECO:0007669"/>
    <property type="project" value="InterPro"/>
</dbReference>
<dbReference type="InterPro" id="IPR050066">
    <property type="entry name" value="UvrABC_protein_C"/>
</dbReference>
<dbReference type="InterPro" id="IPR047296">
    <property type="entry name" value="GIY-YIG_UvrC_Cho"/>
</dbReference>
<dbReference type="PANTHER" id="PTHR30562">
    <property type="entry name" value="UVRC/OXIDOREDUCTASE"/>
    <property type="match status" value="1"/>
</dbReference>
<dbReference type="InterPro" id="IPR035901">
    <property type="entry name" value="GIY-YIG_endonuc_sf"/>
</dbReference>
<evidence type="ECO:0000259" key="3">
    <source>
        <dbReference type="PROSITE" id="PS50151"/>
    </source>
</evidence>
<dbReference type="Pfam" id="PF01541">
    <property type="entry name" value="GIY-YIG"/>
    <property type="match status" value="1"/>
</dbReference>
<dbReference type="PANTHER" id="PTHR30562:SF1">
    <property type="entry name" value="UVRABC SYSTEM PROTEIN C"/>
    <property type="match status" value="1"/>
</dbReference>
<dbReference type="RefSeq" id="WP_226997480.1">
    <property type="nucleotide sequence ID" value="NZ_CP021023.1"/>
</dbReference>
<dbReference type="Pfam" id="PF02151">
    <property type="entry name" value="UVR"/>
    <property type="match status" value="1"/>
</dbReference>
<evidence type="ECO:0000256" key="2">
    <source>
        <dbReference type="SAM" id="MobiDB-lite"/>
    </source>
</evidence>